<dbReference type="InterPro" id="IPR045864">
    <property type="entry name" value="aa-tRNA-synth_II/BPL/LPL"/>
</dbReference>
<evidence type="ECO:0000256" key="17">
    <source>
        <dbReference type="ARBA" id="ARBA00023273"/>
    </source>
</evidence>
<dbReference type="FunFam" id="3.30.930.10:FF:000158">
    <property type="entry name" value="Glycyl-tRNA synthetase"/>
    <property type="match status" value="1"/>
</dbReference>
<dbReference type="KEGG" id="sliu:111352395"/>
<evidence type="ECO:0000256" key="11">
    <source>
        <dbReference type="ARBA" id="ARBA00022741"/>
    </source>
</evidence>
<comment type="function">
    <text evidence="21">Catalyzes the ATP-dependent ligation of glycine to the 3'-end of its cognate tRNA, via the formation of an aminoacyl-adenylate intermediate (Gly-AMP). Also produces diadenosine tetraphosphate (Ap4A), a universal pleiotropic signaling molecule needed for cell regulation pathways, by direct condensation of 2 ATPs. Thereby, may play a special role in Ap4A homeostasis. Required for terminal arborization of both dendrites and axons during development.</text>
</comment>
<evidence type="ECO:0000256" key="6">
    <source>
        <dbReference type="ARBA" id="ARBA00012829"/>
    </source>
</evidence>
<dbReference type="FunFam" id="3.30.40.230:FF:000001">
    <property type="entry name" value="Glycine--tRNA ligase"/>
    <property type="match status" value="1"/>
</dbReference>
<evidence type="ECO:0000313" key="26">
    <source>
        <dbReference type="RefSeq" id="XP_022820643.1"/>
    </source>
</evidence>
<dbReference type="SMART" id="SM00991">
    <property type="entry name" value="WHEP-TRS"/>
    <property type="match status" value="1"/>
</dbReference>
<dbReference type="EC" id="6.1.1.14" evidence="6"/>
<evidence type="ECO:0000256" key="9">
    <source>
        <dbReference type="ARBA" id="ARBA00022598"/>
    </source>
</evidence>
<comment type="catalytic activity">
    <reaction evidence="19">
        <text>2 ATP + H(+) = P(1),P(4)-bis(5'-adenosyl) tetraphosphate + diphosphate</text>
        <dbReference type="Rhea" id="RHEA:34935"/>
        <dbReference type="ChEBI" id="CHEBI:15378"/>
        <dbReference type="ChEBI" id="CHEBI:30616"/>
        <dbReference type="ChEBI" id="CHEBI:33019"/>
        <dbReference type="ChEBI" id="CHEBI:58141"/>
    </reaction>
    <physiologicalReaction direction="left-to-right" evidence="19">
        <dbReference type="Rhea" id="RHEA:34936"/>
    </physiologicalReaction>
</comment>
<evidence type="ECO:0000259" key="24">
    <source>
        <dbReference type="PROSITE" id="PS51185"/>
    </source>
</evidence>
<dbReference type="InterPro" id="IPR033731">
    <property type="entry name" value="GlyRS-like_core"/>
</dbReference>
<evidence type="ECO:0000256" key="10">
    <source>
        <dbReference type="ARBA" id="ARBA00022679"/>
    </source>
</evidence>
<evidence type="ECO:0000256" key="4">
    <source>
        <dbReference type="ARBA" id="ARBA00008226"/>
    </source>
</evidence>
<evidence type="ECO:0000256" key="22">
    <source>
        <dbReference type="ARBA" id="ARBA00078924"/>
    </source>
</evidence>
<dbReference type="Pfam" id="PF00458">
    <property type="entry name" value="WHEP-TRS"/>
    <property type="match status" value="1"/>
</dbReference>
<evidence type="ECO:0000256" key="1">
    <source>
        <dbReference type="ARBA" id="ARBA00004173"/>
    </source>
</evidence>
<dbReference type="Gene3D" id="3.30.40.230">
    <property type="match status" value="1"/>
</dbReference>
<dbReference type="SUPFAM" id="SSF55681">
    <property type="entry name" value="Class II aaRS and biotin synthetases"/>
    <property type="match status" value="1"/>
</dbReference>
<dbReference type="PRINTS" id="PR01043">
    <property type="entry name" value="TRNASYNTHGLY"/>
</dbReference>
<dbReference type="InterPro" id="IPR004154">
    <property type="entry name" value="Anticodon-bd"/>
</dbReference>
<dbReference type="GO" id="GO:0005524">
    <property type="term" value="F:ATP binding"/>
    <property type="evidence" value="ECO:0007669"/>
    <property type="project" value="UniProtKB-KW"/>
</dbReference>
<dbReference type="CDD" id="cd00935">
    <property type="entry name" value="GlyRS_RNA"/>
    <property type="match status" value="1"/>
</dbReference>
<dbReference type="GO" id="GO:0030424">
    <property type="term" value="C:axon"/>
    <property type="evidence" value="ECO:0007669"/>
    <property type="project" value="UniProtKB-SubCell"/>
</dbReference>
<name>A0A9J7E0D1_SPOLT</name>
<keyword evidence="11" id="KW-0547">Nucleotide-binding</keyword>
<dbReference type="InterPro" id="IPR027031">
    <property type="entry name" value="Gly-tRNA_synthase/POLG2"/>
</dbReference>
<evidence type="ECO:0000256" key="2">
    <source>
        <dbReference type="ARBA" id="ARBA00004489"/>
    </source>
</evidence>
<keyword evidence="25" id="KW-1185">Reference proteome</keyword>
<dbReference type="CDD" id="cd00774">
    <property type="entry name" value="GlyRS-like_core"/>
    <property type="match status" value="1"/>
</dbReference>
<dbReference type="PROSITE" id="PS50862">
    <property type="entry name" value="AA_TRNA_LIGASE_II"/>
    <property type="match status" value="1"/>
</dbReference>
<dbReference type="PANTHER" id="PTHR10745:SF0">
    <property type="entry name" value="GLYCINE--TRNA LIGASE"/>
    <property type="match status" value="1"/>
</dbReference>
<dbReference type="InterPro" id="IPR000738">
    <property type="entry name" value="WHEP-TRS_dom"/>
</dbReference>
<dbReference type="PROSITE" id="PS00762">
    <property type="entry name" value="WHEP_TRS_1"/>
    <property type="match status" value="1"/>
</dbReference>
<reference evidence="26" key="1">
    <citation type="submission" date="2025-08" db="UniProtKB">
        <authorList>
            <consortium name="RefSeq"/>
        </authorList>
    </citation>
    <scope>IDENTIFICATION</scope>
    <source>
        <strain evidence="26">Ishihara</strain>
        <tissue evidence="26">Whole body</tissue>
    </source>
</reference>
<dbReference type="PANTHER" id="PTHR10745">
    <property type="entry name" value="GLYCYL-TRNA SYNTHETASE/DNA POLYMERASE SUBUNIT GAMMA-2"/>
    <property type="match status" value="1"/>
</dbReference>
<evidence type="ECO:0000256" key="3">
    <source>
        <dbReference type="ARBA" id="ARBA00004496"/>
    </source>
</evidence>
<keyword evidence="15" id="KW-0496">Mitochondrion</keyword>
<evidence type="ECO:0000256" key="5">
    <source>
        <dbReference type="ARBA" id="ARBA00011738"/>
    </source>
</evidence>
<keyword evidence="14" id="KW-0809">Transit peptide</keyword>
<dbReference type="GO" id="GO:0004820">
    <property type="term" value="F:glycine-tRNA ligase activity"/>
    <property type="evidence" value="ECO:0007669"/>
    <property type="project" value="UniProtKB-EC"/>
</dbReference>
<dbReference type="NCBIfam" id="NF003211">
    <property type="entry name" value="PRK04173.1"/>
    <property type="match status" value="1"/>
</dbReference>
<keyword evidence="12" id="KW-0067">ATP-binding</keyword>
<evidence type="ECO:0000256" key="15">
    <source>
        <dbReference type="ARBA" id="ARBA00023128"/>
    </source>
</evidence>
<dbReference type="Pfam" id="PF03129">
    <property type="entry name" value="HGTP_anticodon"/>
    <property type="match status" value="1"/>
</dbReference>
<dbReference type="RefSeq" id="XP_022820643.1">
    <property type="nucleotide sequence ID" value="XM_022964875.1"/>
</dbReference>
<keyword evidence="10" id="KW-0808">Transferase</keyword>
<dbReference type="GO" id="GO:0005739">
    <property type="term" value="C:mitochondrion"/>
    <property type="evidence" value="ECO:0007669"/>
    <property type="project" value="UniProtKB-SubCell"/>
</dbReference>
<dbReference type="InterPro" id="IPR036621">
    <property type="entry name" value="Anticodon-bd_dom_sf"/>
</dbReference>
<dbReference type="Gene3D" id="3.30.720.200">
    <property type="match status" value="1"/>
</dbReference>
<dbReference type="InterPro" id="IPR009068">
    <property type="entry name" value="uS15_NS1_RNA-bd_sf"/>
</dbReference>
<keyword evidence="13" id="KW-0648">Protein biosynthesis</keyword>
<evidence type="ECO:0000256" key="14">
    <source>
        <dbReference type="ARBA" id="ARBA00022946"/>
    </source>
</evidence>
<dbReference type="SUPFAM" id="SSF52954">
    <property type="entry name" value="Class II aaRS ABD-related"/>
    <property type="match status" value="1"/>
</dbReference>
<dbReference type="FunFam" id="3.30.720.200:FF:000001">
    <property type="entry name" value="Glycine--tRNA ligase 2"/>
    <property type="match status" value="1"/>
</dbReference>
<dbReference type="OrthoDB" id="57698at2759"/>
<dbReference type="CDD" id="cd00858">
    <property type="entry name" value="GlyRS_anticodon"/>
    <property type="match status" value="1"/>
</dbReference>
<dbReference type="InterPro" id="IPR006195">
    <property type="entry name" value="aa-tRNA-synth_II"/>
</dbReference>
<evidence type="ECO:0000313" key="25">
    <source>
        <dbReference type="Proteomes" id="UP000301870"/>
    </source>
</evidence>
<keyword evidence="8" id="KW-0963">Cytoplasm</keyword>
<feature type="domain" description="Aminoacyl-transfer RNA synthetases class-II family profile" evidence="23">
    <location>
        <begin position="117"/>
        <end position="615"/>
    </location>
</feature>
<dbReference type="Gene3D" id="1.10.287.10">
    <property type="entry name" value="S15/NS1, RNA-binding"/>
    <property type="match status" value="1"/>
</dbReference>
<evidence type="ECO:0000256" key="21">
    <source>
        <dbReference type="ARBA" id="ARBA00055201"/>
    </source>
</evidence>
<evidence type="ECO:0000256" key="13">
    <source>
        <dbReference type="ARBA" id="ARBA00022917"/>
    </source>
</evidence>
<sequence length="730" mass="82173">MRHVVALLYKCSVFSKQIPILCNQVRLSHIEWGSNKLHRKIKIPNPLREIIMADPKIEEILAPLRASVKEQGDLVRKLKQEKAPEIDIKKAVAELKARKKVLEDKELSLAPAEELFDRAKMEDLIKRRFFYDQSFAIYGGITGQFDFGPMGCALKSNMIQLWRKYFILQEQMLEVDCSILTPEPVLKASGHVERFADLMTKDVKSGECFRLDHLIKAHLEKVKSEKNSTAELKAEIEDILVKLDGMTADQMAALMQRFQMKSPISGNDLTPPIEFNLMFNTQIGPSGLVKGFLRPETAQGIFVNFKRLLEFNQGRLPFAAAQIGNSFRNEISPRSGLLRVREFTMCEIEHFCDSKDHPKFESVKDTQMLFYSADNQEQGRPAEIMTIGDAVAKGIVNNETLGYFMARIHLYMLAVGIDPKKLRFRQHMGNEMAHYACDCWDAECLTSYGWVECVGCADRSAYDLTQHSKATGIRLAAEKKLPAPKQIEVVEAVPNKAAIGKEFKKDAKIINDGLAAMDSAELENLQAKLTGDGEYILSTPNGEFKLTPTLVSVKKTQKTVHVEEIIPSVIEPSFGVGRILYSILEHNFRMREGDEQRTYFSLPATVAPMKCAVLPLSGNTEFQPFVRELSQGLINADVSHKVDDSSGSIGRRYARTDELGVPYAITVDFDTIKEPHSVTLRERDSMAQVRLPLDDVAAVVRDLSNSKISWSDVEQKYPKFEQQETKGAAA</sequence>
<evidence type="ECO:0000256" key="19">
    <source>
        <dbReference type="ARBA" id="ARBA00048436"/>
    </source>
</evidence>
<dbReference type="FunFam" id="3.30.930.10:FF:000010">
    <property type="entry name" value="Glycyl-tRNA synthetase 1"/>
    <property type="match status" value="1"/>
</dbReference>
<dbReference type="NCBIfam" id="TIGR00389">
    <property type="entry name" value="glyS_dimeric"/>
    <property type="match status" value="1"/>
</dbReference>
<comment type="catalytic activity">
    <reaction evidence="20">
        <text>tRNA(Gly) + glycine + ATP = glycyl-tRNA(Gly) + AMP + diphosphate</text>
        <dbReference type="Rhea" id="RHEA:16013"/>
        <dbReference type="Rhea" id="RHEA-COMP:9664"/>
        <dbReference type="Rhea" id="RHEA-COMP:9683"/>
        <dbReference type="ChEBI" id="CHEBI:30616"/>
        <dbReference type="ChEBI" id="CHEBI:33019"/>
        <dbReference type="ChEBI" id="CHEBI:57305"/>
        <dbReference type="ChEBI" id="CHEBI:78442"/>
        <dbReference type="ChEBI" id="CHEBI:78522"/>
        <dbReference type="ChEBI" id="CHEBI:456215"/>
        <dbReference type="EC" id="6.1.1.14"/>
    </reaction>
    <physiologicalReaction direction="left-to-right" evidence="20">
        <dbReference type="Rhea" id="RHEA:16014"/>
    </physiologicalReaction>
</comment>
<keyword evidence="16" id="KW-0030">Aminoacyl-tRNA synthetase</keyword>
<keyword evidence="9 26" id="KW-0436">Ligase</keyword>
<comment type="subcellular location">
    <subcellularLocation>
        <location evidence="2">Cell projection</location>
        <location evidence="2">Axon</location>
    </subcellularLocation>
    <subcellularLocation>
        <location evidence="3">Cytoplasm</location>
    </subcellularLocation>
    <subcellularLocation>
        <location evidence="1">Mitochondrion</location>
    </subcellularLocation>
</comment>
<dbReference type="FunFam" id="3.40.50.800:FF:000004">
    <property type="entry name" value="Glycine--tRNA ligase 2"/>
    <property type="match status" value="1"/>
</dbReference>
<dbReference type="Gene3D" id="3.40.50.800">
    <property type="entry name" value="Anticodon-binding domain"/>
    <property type="match status" value="1"/>
</dbReference>
<organism evidence="25 26">
    <name type="scientific">Spodoptera litura</name>
    <name type="common">Asian cotton leafworm</name>
    <dbReference type="NCBI Taxonomy" id="69820"/>
    <lineage>
        <taxon>Eukaryota</taxon>
        <taxon>Metazoa</taxon>
        <taxon>Ecdysozoa</taxon>
        <taxon>Arthropoda</taxon>
        <taxon>Hexapoda</taxon>
        <taxon>Insecta</taxon>
        <taxon>Pterygota</taxon>
        <taxon>Neoptera</taxon>
        <taxon>Endopterygota</taxon>
        <taxon>Lepidoptera</taxon>
        <taxon>Glossata</taxon>
        <taxon>Ditrysia</taxon>
        <taxon>Noctuoidea</taxon>
        <taxon>Noctuidae</taxon>
        <taxon>Amphipyrinae</taxon>
        <taxon>Spodoptera</taxon>
    </lineage>
</organism>
<dbReference type="GO" id="GO:0070150">
    <property type="term" value="P:mitochondrial glycyl-tRNA aminoacylation"/>
    <property type="evidence" value="ECO:0007669"/>
    <property type="project" value="TreeGrafter"/>
</dbReference>
<dbReference type="Proteomes" id="UP000301870">
    <property type="component" value="Chromosome 2"/>
</dbReference>
<comment type="similarity">
    <text evidence="4">Belongs to the class-II aminoacyl-tRNA synthetase family.</text>
</comment>
<dbReference type="AlphaFoldDB" id="A0A9J7E0D1"/>
<dbReference type="InterPro" id="IPR002314">
    <property type="entry name" value="aa-tRNA-synt_IIb"/>
</dbReference>
<dbReference type="Gene3D" id="3.30.930.10">
    <property type="entry name" value="Bira Bifunctional Protein, Domain 2"/>
    <property type="match status" value="1"/>
</dbReference>
<evidence type="ECO:0000256" key="16">
    <source>
        <dbReference type="ARBA" id="ARBA00023146"/>
    </source>
</evidence>
<dbReference type="InterPro" id="IPR002315">
    <property type="entry name" value="tRNA-synt_gly"/>
</dbReference>
<dbReference type="PROSITE" id="PS51185">
    <property type="entry name" value="WHEP_TRS_2"/>
    <property type="match status" value="1"/>
</dbReference>
<dbReference type="SUPFAM" id="SSF47060">
    <property type="entry name" value="S15/NS1 RNA-binding domain"/>
    <property type="match status" value="1"/>
</dbReference>
<dbReference type="Pfam" id="PF00587">
    <property type="entry name" value="tRNA-synt_2b"/>
    <property type="match status" value="1"/>
</dbReference>
<keyword evidence="17" id="KW-0966">Cell projection</keyword>
<gene>
    <name evidence="26" type="primary">LOC111352395</name>
</gene>
<dbReference type="CTD" id="39644"/>
<feature type="domain" description="WHEP-TRS" evidence="24">
    <location>
        <begin position="60"/>
        <end position="116"/>
    </location>
</feature>
<evidence type="ECO:0000256" key="8">
    <source>
        <dbReference type="ARBA" id="ARBA00022490"/>
    </source>
</evidence>
<dbReference type="GeneID" id="111352395"/>
<evidence type="ECO:0000256" key="7">
    <source>
        <dbReference type="ARBA" id="ARBA00019404"/>
    </source>
</evidence>
<dbReference type="GO" id="GO:0016740">
    <property type="term" value="F:transferase activity"/>
    <property type="evidence" value="ECO:0007669"/>
    <property type="project" value="UniProtKB-KW"/>
</dbReference>
<evidence type="ECO:0000259" key="23">
    <source>
        <dbReference type="PROSITE" id="PS50862"/>
    </source>
</evidence>
<evidence type="ECO:0000256" key="20">
    <source>
        <dbReference type="ARBA" id="ARBA00049523"/>
    </source>
</evidence>
<evidence type="ECO:0000256" key="12">
    <source>
        <dbReference type="ARBA" id="ARBA00022840"/>
    </source>
</evidence>
<proteinExistence type="inferred from homology"/>
<accession>A0A9J7E0D1</accession>
<comment type="subunit">
    <text evidence="5">Homodimer.</text>
</comment>
<protein>
    <recommendedName>
        <fullName evidence="7">Glycine--tRNA ligase</fullName>
        <ecNumber evidence="6">6.1.1.14</ecNumber>
    </recommendedName>
    <alternativeName>
        <fullName evidence="18">Diadenosine tetraphosphate synthetase</fullName>
    </alternativeName>
    <alternativeName>
        <fullName evidence="22">Glycyl-tRNA synthetase</fullName>
    </alternativeName>
</protein>
<dbReference type="FunFam" id="1.10.287.10:FF:000007">
    <property type="entry name" value="Glycyl-tRNA synthetase"/>
    <property type="match status" value="1"/>
</dbReference>
<evidence type="ECO:0000256" key="18">
    <source>
        <dbReference type="ARBA" id="ARBA00030057"/>
    </source>
</evidence>